<feature type="compositionally biased region" description="Polar residues" evidence="1">
    <location>
        <begin position="726"/>
        <end position="743"/>
    </location>
</feature>
<reference evidence="3" key="1">
    <citation type="submission" date="2017-07" db="EMBL/GenBank/DDBJ databases">
        <title>Taro Niue Genome Assembly and Annotation.</title>
        <authorList>
            <person name="Atibalentja N."/>
            <person name="Keating K."/>
            <person name="Fields C.J."/>
        </authorList>
    </citation>
    <scope>NUCLEOTIDE SEQUENCE</scope>
    <source>
        <strain evidence="3">Niue_2</strain>
        <tissue evidence="3">Leaf</tissue>
    </source>
</reference>
<feature type="region of interest" description="Disordered" evidence="1">
    <location>
        <begin position="300"/>
        <end position="341"/>
    </location>
</feature>
<accession>A0A843WGX3</accession>
<feature type="transmembrane region" description="Helical" evidence="2">
    <location>
        <begin position="78"/>
        <end position="100"/>
    </location>
</feature>
<organism evidence="3 4">
    <name type="scientific">Colocasia esculenta</name>
    <name type="common">Wild taro</name>
    <name type="synonym">Arum esculentum</name>
    <dbReference type="NCBI Taxonomy" id="4460"/>
    <lineage>
        <taxon>Eukaryota</taxon>
        <taxon>Viridiplantae</taxon>
        <taxon>Streptophyta</taxon>
        <taxon>Embryophyta</taxon>
        <taxon>Tracheophyta</taxon>
        <taxon>Spermatophyta</taxon>
        <taxon>Magnoliopsida</taxon>
        <taxon>Liliopsida</taxon>
        <taxon>Araceae</taxon>
        <taxon>Aroideae</taxon>
        <taxon>Colocasieae</taxon>
        <taxon>Colocasia</taxon>
    </lineage>
</organism>
<dbReference type="Proteomes" id="UP000652761">
    <property type="component" value="Unassembled WGS sequence"/>
</dbReference>
<keyword evidence="4" id="KW-1185">Reference proteome</keyword>
<keyword evidence="2" id="KW-0472">Membrane</keyword>
<feature type="compositionally biased region" description="Polar residues" evidence="1">
    <location>
        <begin position="328"/>
        <end position="337"/>
    </location>
</feature>
<proteinExistence type="predicted"/>
<comment type="caution">
    <text evidence="3">The sequence shown here is derived from an EMBL/GenBank/DDBJ whole genome shotgun (WGS) entry which is preliminary data.</text>
</comment>
<feature type="region of interest" description="Disordered" evidence="1">
    <location>
        <begin position="726"/>
        <end position="766"/>
    </location>
</feature>
<evidence type="ECO:0000313" key="4">
    <source>
        <dbReference type="Proteomes" id="UP000652761"/>
    </source>
</evidence>
<feature type="compositionally biased region" description="Basic residues" evidence="1">
    <location>
        <begin position="744"/>
        <end position="753"/>
    </location>
</feature>
<evidence type="ECO:0000256" key="1">
    <source>
        <dbReference type="SAM" id="MobiDB-lite"/>
    </source>
</evidence>
<feature type="compositionally biased region" description="Polar residues" evidence="1">
    <location>
        <begin position="547"/>
        <end position="556"/>
    </location>
</feature>
<keyword evidence="2" id="KW-0812">Transmembrane</keyword>
<protein>
    <submittedName>
        <fullName evidence="3">Uncharacterized protein</fullName>
    </submittedName>
</protein>
<evidence type="ECO:0000313" key="3">
    <source>
        <dbReference type="EMBL" id="MQM03354.1"/>
    </source>
</evidence>
<name>A0A843WGX3_COLES</name>
<evidence type="ECO:0000256" key="2">
    <source>
        <dbReference type="SAM" id="Phobius"/>
    </source>
</evidence>
<feature type="transmembrane region" description="Helical" evidence="2">
    <location>
        <begin position="54"/>
        <end position="72"/>
    </location>
</feature>
<dbReference type="AlphaFoldDB" id="A0A843WGX3"/>
<keyword evidence="2" id="KW-1133">Transmembrane helix</keyword>
<dbReference type="EMBL" id="NMUH01003018">
    <property type="protein sequence ID" value="MQM03354.1"/>
    <property type="molecule type" value="Genomic_DNA"/>
</dbReference>
<gene>
    <name evidence="3" type="ORF">Taro_036134</name>
</gene>
<feature type="compositionally biased region" description="Basic and acidic residues" evidence="1">
    <location>
        <begin position="534"/>
        <end position="546"/>
    </location>
</feature>
<sequence>MAVGAGGGPCAAAGSAELAGWQCEAAGDGYPGAELERNQEGPDGYLRTPRAVRVEGFGSVIFGFSSSILSAIGCLVQIFGIFVVLLLFCYLCSSVFVSFLASVRGEGRSRRFPLFIWKATAILWASSLLLEGEARGSIFCDSGCCVVDLSEIGSLMLQVISHYLTCSSSLELRTWRRSLAADSESVAWSMDAKDDLDVQGPCRLTSLVKTSLGSPKKLQNLPLDRLPPGSWVISTPRGCRGSLPRWSSNLLAVGDAGSRSEKLASISLDAGVSVGVHVWTLTPAQRPGLDAKLGEDLLGQSQEVAEPPSRSPSSGLLGDLHAEGMSGKPSSLVQQPPCSRGRRIQVQRVGFEGSKMGFSHSSPRVFLSSISPLARSEKLASISLDAGVSVGVHVWTLTPAQRPGLDAKTLMVFEVCHSKDACRSMGGGNQRKTPVIAANRKLHKAWVPIREGPAVHEGVSELPSLEDFSNGSALEGFRSAPVNTILEHRDHRAPAVSVILEGEADVAAGKRGGMVAPLVASTAKNFLGINALNQDKDGDSPPHSKEFSNTPDTQPPYSKGGLPSNPIPRGILPYEEVSAGRARDLVFSPELATGKSPLPHVASSMAKVAGDPAGEADKAGDPAGDASLMAVIAPYLLFPIADGTPPVLVTAEPHGPSQGPSKVTHEIAFTCEAVCKKNWLHVQEEVQLENISSRMVDVADPITAQVNTPMTFAQVVRQSPVTQGKDTIGVLSNSPYTGSSSGRRISHPSRKGGVRKENFRSKMAGKQSQELELAKLLTNLPSTTLTAEGSRKRRFNCFFKDHTPILTLELMRIGLQKTPGEQRREMSSSRRKRKLFGRLQEFIGSLCVMDGQLEAFCTQKIPKLPFGYKGT</sequence>
<feature type="region of interest" description="Disordered" evidence="1">
    <location>
        <begin position="531"/>
        <end position="571"/>
    </location>
</feature>